<keyword evidence="2 5" id="KW-0812">Transmembrane</keyword>
<dbReference type="Proteomes" id="UP001168528">
    <property type="component" value="Unassembled WGS sequence"/>
</dbReference>
<feature type="transmembrane region" description="Helical" evidence="5">
    <location>
        <begin position="234"/>
        <end position="252"/>
    </location>
</feature>
<reference evidence="6" key="1">
    <citation type="submission" date="2023-07" db="EMBL/GenBank/DDBJ databases">
        <title>The genome sequence of Rhodocytophaga aerolata KACC 12507.</title>
        <authorList>
            <person name="Zhang X."/>
        </authorList>
    </citation>
    <scope>NUCLEOTIDE SEQUENCE</scope>
    <source>
        <strain evidence="6">KACC 12507</strain>
    </source>
</reference>
<feature type="transmembrane region" description="Helical" evidence="5">
    <location>
        <begin position="273"/>
        <end position="293"/>
    </location>
</feature>
<dbReference type="InterPro" id="IPR001807">
    <property type="entry name" value="ClC"/>
</dbReference>
<sequence length="442" mass="47328">MSPKKFSSRYTSLYRKLSAQEQVAILLYMSKWLIICTLVGALVGTASELFLVSLAWATNWREAHPWIIALLPAGGFLVGALYYYFGKEVEAGNNLLIEQIHQPTHIVPFKMAPLVLIGTVATHFFGGSAGREGTAVQMGGSIADQFTRLFRLSDEDRKTLLIAGISAGFASVFGTPLAGAIFGLEVFFLGRIRYHAIFPSFVAAIMAETIANAWGLEHTHYLIGEIPSMNVWHIGYAVGAGLCFGIAAFVFARSTHFFASIFKRYISYPPLRPVVGGILVALAVWTAGTTKYVGLGIPTIVDSFHTSLPPYDFALKIVFTAVTLGAGFKGGEVTPLFFIGATLGNALSAIIPLPVGLLAGMGFVAVFAGAANTPIATTIMAMELFGMEVGMFAGIACVVSYLISGHSGIYHSQVIGSSKHMRLSKEEGQKIGALPGLRKKDI</sequence>
<evidence type="ECO:0000256" key="1">
    <source>
        <dbReference type="ARBA" id="ARBA00004141"/>
    </source>
</evidence>
<dbReference type="PRINTS" id="PR00762">
    <property type="entry name" value="CLCHANNEL"/>
</dbReference>
<accession>A0ABT8RJK3</accession>
<evidence type="ECO:0000256" key="3">
    <source>
        <dbReference type="ARBA" id="ARBA00022989"/>
    </source>
</evidence>
<organism evidence="6 7">
    <name type="scientific">Rhodocytophaga aerolata</name>
    <dbReference type="NCBI Taxonomy" id="455078"/>
    <lineage>
        <taxon>Bacteria</taxon>
        <taxon>Pseudomonadati</taxon>
        <taxon>Bacteroidota</taxon>
        <taxon>Cytophagia</taxon>
        <taxon>Cytophagales</taxon>
        <taxon>Rhodocytophagaceae</taxon>
        <taxon>Rhodocytophaga</taxon>
    </lineage>
</organism>
<gene>
    <name evidence="6" type="ORF">Q0590_34485</name>
</gene>
<feature type="transmembrane region" description="Helical" evidence="5">
    <location>
        <begin position="196"/>
        <end position="214"/>
    </location>
</feature>
<feature type="transmembrane region" description="Helical" evidence="5">
    <location>
        <begin position="32"/>
        <end position="57"/>
    </location>
</feature>
<evidence type="ECO:0000256" key="2">
    <source>
        <dbReference type="ARBA" id="ARBA00022692"/>
    </source>
</evidence>
<dbReference type="RefSeq" id="WP_302042231.1">
    <property type="nucleotide sequence ID" value="NZ_JAUKPO010000059.1"/>
</dbReference>
<dbReference type="EMBL" id="JAUKPO010000059">
    <property type="protein sequence ID" value="MDO1451433.1"/>
    <property type="molecule type" value="Genomic_DNA"/>
</dbReference>
<feature type="transmembrane region" description="Helical" evidence="5">
    <location>
        <begin position="379"/>
        <end position="403"/>
    </location>
</feature>
<comment type="caution">
    <text evidence="6">The sequence shown here is derived from an EMBL/GenBank/DDBJ whole genome shotgun (WGS) entry which is preliminary data.</text>
</comment>
<dbReference type="InterPro" id="IPR014743">
    <property type="entry name" value="Cl-channel_core"/>
</dbReference>
<evidence type="ECO:0000256" key="4">
    <source>
        <dbReference type="ARBA" id="ARBA00023136"/>
    </source>
</evidence>
<keyword evidence="7" id="KW-1185">Reference proteome</keyword>
<dbReference type="Pfam" id="PF00654">
    <property type="entry name" value="Voltage_CLC"/>
    <property type="match status" value="1"/>
</dbReference>
<proteinExistence type="predicted"/>
<evidence type="ECO:0000256" key="5">
    <source>
        <dbReference type="SAM" id="Phobius"/>
    </source>
</evidence>
<keyword evidence="3 5" id="KW-1133">Transmembrane helix</keyword>
<dbReference type="SUPFAM" id="SSF81340">
    <property type="entry name" value="Clc chloride channel"/>
    <property type="match status" value="1"/>
</dbReference>
<keyword evidence="4 5" id="KW-0472">Membrane</keyword>
<comment type="subcellular location">
    <subcellularLocation>
        <location evidence="1">Membrane</location>
        <topology evidence="1">Multi-pass membrane protein</topology>
    </subcellularLocation>
</comment>
<feature type="transmembrane region" description="Helical" evidence="5">
    <location>
        <begin position="106"/>
        <end position="125"/>
    </location>
</feature>
<protein>
    <submittedName>
        <fullName evidence="6">Voltage-gated chloride channel family protein</fullName>
    </submittedName>
</protein>
<dbReference type="PANTHER" id="PTHR43427">
    <property type="entry name" value="CHLORIDE CHANNEL PROTEIN CLC-E"/>
    <property type="match status" value="1"/>
</dbReference>
<dbReference type="PANTHER" id="PTHR43427:SF12">
    <property type="entry name" value="CHLORIDE TRANSPORTER"/>
    <property type="match status" value="1"/>
</dbReference>
<dbReference type="Gene3D" id="1.10.3080.10">
    <property type="entry name" value="Clc chloride channel"/>
    <property type="match status" value="1"/>
</dbReference>
<evidence type="ECO:0000313" key="7">
    <source>
        <dbReference type="Proteomes" id="UP001168528"/>
    </source>
</evidence>
<feature type="transmembrane region" description="Helical" evidence="5">
    <location>
        <begin position="63"/>
        <end position="85"/>
    </location>
</feature>
<feature type="transmembrane region" description="Helical" evidence="5">
    <location>
        <begin position="160"/>
        <end position="184"/>
    </location>
</feature>
<evidence type="ECO:0000313" key="6">
    <source>
        <dbReference type="EMBL" id="MDO1451433.1"/>
    </source>
</evidence>
<feature type="transmembrane region" description="Helical" evidence="5">
    <location>
        <begin position="343"/>
        <end position="367"/>
    </location>
</feature>
<name>A0ABT8RJK3_9BACT</name>
<dbReference type="CDD" id="cd03682">
    <property type="entry name" value="ClC_sycA_like"/>
    <property type="match status" value="1"/>
</dbReference>
<dbReference type="InterPro" id="IPR050368">
    <property type="entry name" value="ClC-type_chloride_channel"/>
</dbReference>
<feature type="transmembrane region" description="Helical" evidence="5">
    <location>
        <begin position="313"/>
        <end position="331"/>
    </location>
</feature>